<dbReference type="OrthoDB" id="5539993at2"/>
<evidence type="ECO:0000313" key="2">
    <source>
        <dbReference type="EMBL" id="AKF11011.1"/>
    </source>
</evidence>
<sequence length="434" mass="43790">MLRTALARDAALLLLLSLPLTACGDDDGPATDPDGGIAQRDAALPMNEPCDAPGALETVACGLCGTVQRFCTAAGIWEYATCEGESGACEPGASRTAACGACGSRREVCTASCVWEAASECESEGTCEPGEIVRTRDGCSAGQRDLRCTDECTFEPISECEVETCETPGATEPVGCGMCGTRERFCTAAREWEYGPCEGQGGCMPGTSQTEACGFCGEQTVRCNATCEWIPSGECTGAGECAPGTTTTRACGGGETQPFTCNDACTFEPSGECSAPTGGGALGESCVAGTCDVGLTCDEVTGVDVCRAPCTTDEQCVASAYCLGEEGLCSDACTAFTDAGCPAGAKCDYLGEADTTTPSPVMVCSAVGSGRANAVCTTNAQCARGFSCVIETGSSGRCTQVCDGSHPCPSGQTCSGGGTPFPFPLPGFGLGFCG</sequence>
<organism evidence="2 3">
    <name type="scientific">Sandaracinus amylolyticus</name>
    <dbReference type="NCBI Taxonomy" id="927083"/>
    <lineage>
        <taxon>Bacteria</taxon>
        <taxon>Pseudomonadati</taxon>
        <taxon>Myxococcota</taxon>
        <taxon>Polyangia</taxon>
        <taxon>Polyangiales</taxon>
        <taxon>Sandaracinaceae</taxon>
        <taxon>Sandaracinus</taxon>
    </lineage>
</organism>
<proteinExistence type="predicted"/>
<feature type="chain" id="PRO_5002511998" description="Tryptophan synthase alpha chain" evidence="1">
    <location>
        <begin position="23"/>
        <end position="434"/>
    </location>
</feature>
<dbReference type="AlphaFoldDB" id="A0A0F6W9R4"/>
<evidence type="ECO:0000313" key="3">
    <source>
        <dbReference type="Proteomes" id="UP000034883"/>
    </source>
</evidence>
<accession>A0A0F6W9R4</accession>
<keyword evidence="1" id="KW-0732">Signal</keyword>
<protein>
    <recommendedName>
        <fullName evidence="4">Tryptophan synthase alpha chain</fullName>
    </recommendedName>
</protein>
<gene>
    <name evidence="2" type="ORF">DB32_008160</name>
</gene>
<dbReference type="KEGG" id="samy:DB32_008160"/>
<feature type="signal peptide" evidence="1">
    <location>
        <begin position="1"/>
        <end position="22"/>
    </location>
</feature>
<evidence type="ECO:0000256" key="1">
    <source>
        <dbReference type="SAM" id="SignalP"/>
    </source>
</evidence>
<evidence type="ECO:0008006" key="4">
    <source>
        <dbReference type="Google" id="ProtNLM"/>
    </source>
</evidence>
<keyword evidence="3" id="KW-1185">Reference proteome</keyword>
<dbReference type="RefSeq" id="WP_053237922.1">
    <property type="nucleotide sequence ID" value="NZ_CP011125.1"/>
</dbReference>
<dbReference type="EMBL" id="CP011125">
    <property type="protein sequence ID" value="AKF11011.1"/>
    <property type="molecule type" value="Genomic_DNA"/>
</dbReference>
<dbReference type="Proteomes" id="UP000034883">
    <property type="component" value="Chromosome"/>
</dbReference>
<reference evidence="2 3" key="1">
    <citation type="submission" date="2015-03" db="EMBL/GenBank/DDBJ databases">
        <title>Genome assembly of Sandaracinus amylolyticus DSM 53668.</title>
        <authorList>
            <person name="Sharma G."/>
            <person name="Subramanian S."/>
        </authorList>
    </citation>
    <scope>NUCLEOTIDE SEQUENCE [LARGE SCALE GENOMIC DNA]</scope>
    <source>
        <strain evidence="2 3">DSM 53668</strain>
    </source>
</reference>
<name>A0A0F6W9R4_9BACT</name>